<reference evidence="1" key="3">
    <citation type="submission" date="2022-01" db="UniProtKB">
        <authorList>
            <consortium name="EnsemblPlants"/>
        </authorList>
    </citation>
    <scope>IDENTIFICATION</scope>
    <source>
        <strain evidence="1">subsp. vulgare</strain>
    </source>
</reference>
<dbReference type="AlphaFoldDB" id="A0A8I7BDV2"/>
<evidence type="ECO:0000313" key="2">
    <source>
        <dbReference type="Proteomes" id="UP000011116"/>
    </source>
</evidence>
<sequence length="172" mass="19784">MDTMDSLVFFQMLCSFDNDAYMSTMGVGSNNSHWSQTIEVHGDDHEYEVDEDGEGIIEAPKGRAGNYTTDENIFLCHAWLVVSMDATVGGDQSRDTYWDRMKEHFDTHNKSGIERTNRSLRSRWSTINKGWQRWATTTKSVDTINPRSTNARDRVSDISLCSIFMLIWCFKC</sequence>
<proteinExistence type="predicted"/>
<organism evidence="1 2">
    <name type="scientific">Hordeum vulgare subsp. vulgare</name>
    <name type="common">Domesticated barley</name>
    <dbReference type="NCBI Taxonomy" id="112509"/>
    <lineage>
        <taxon>Eukaryota</taxon>
        <taxon>Viridiplantae</taxon>
        <taxon>Streptophyta</taxon>
        <taxon>Embryophyta</taxon>
        <taxon>Tracheophyta</taxon>
        <taxon>Spermatophyta</taxon>
        <taxon>Magnoliopsida</taxon>
        <taxon>Liliopsida</taxon>
        <taxon>Poales</taxon>
        <taxon>Poaceae</taxon>
        <taxon>BOP clade</taxon>
        <taxon>Pooideae</taxon>
        <taxon>Triticodae</taxon>
        <taxon>Triticeae</taxon>
        <taxon>Hordeinae</taxon>
        <taxon>Hordeum</taxon>
    </lineage>
</organism>
<reference evidence="2" key="1">
    <citation type="journal article" date="2012" name="Nature">
        <title>A physical, genetic and functional sequence assembly of the barley genome.</title>
        <authorList>
            <consortium name="The International Barley Genome Sequencing Consortium"/>
            <person name="Mayer K.F."/>
            <person name="Waugh R."/>
            <person name="Brown J.W."/>
            <person name="Schulman A."/>
            <person name="Langridge P."/>
            <person name="Platzer M."/>
            <person name="Fincher G.B."/>
            <person name="Muehlbauer G.J."/>
            <person name="Sato K."/>
            <person name="Close T.J."/>
            <person name="Wise R.P."/>
            <person name="Stein N."/>
        </authorList>
    </citation>
    <scope>NUCLEOTIDE SEQUENCE [LARGE SCALE GENOMIC DNA]</scope>
    <source>
        <strain evidence="2">cv. Morex</strain>
    </source>
</reference>
<dbReference type="PANTHER" id="PTHR45125">
    <property type="entry name" value="F21J9.4-RELATED"/>
    <property type="match status" value="1"/>
</dbReference>
<evidence type="ECO:0008006" key="3">
    <source>
        <dbReference type="Google" id="ProtNLM"/>
    </source>
</evidence>
<accession>A0A8I7BDV2</accession>
<dbReference type="Proteomes" id="UP000011116">
    <property type="component" value="Chromosome 7H"/>
</dbReference>
<evidence type="ECO:0000313" key="1">
    <source>
        <dbReference type="EnsemblPlants" id="HORVU.MOREX.r3.7HG0667120.1.CDS1"/>
    </source>
</evidence>
<protein>
    <recommendedName>
        <fullName evidence="3">Myb/SANT-like domain-containing protein</fullName>
    </recommendedName>
</protein>
<keyword evidence="2" id="KW-1185">Reference proteome</keyword>
<dbReference type="PANTHER" id="PTHR45125:SF43">
    <property type="entry name" value="NO APICAL MERISTEM-ASSOCIATED C-TERMINAL DOMAIN-CONTAINING PROTEIN"/>
    <property type="match status" value="1"/>
</dbReference>
<reference evidence="1" key="2">
    <citation type="submission" date="2020-10" db="EMBL/GenBank/DDBJ databases">
        <authorList>
            <person name="Scholz U."/>
            <person name="Mascher M."/>
            <person name="Fiebig A."/>
        </authorList>
    </citation>
    <scope>NUCLEOTIDE SEQUENCE [LARGE SCALE GENOMIC DNA]</scope>
    <source>
        <strain evidence="1">cv. Morex</strain>
    </source>
</reference>
<dbReference type="Gramene" id="HORVU.MOREX.r3.7HG0667120.1">
    <property type="protein sequence ID" value="HORVU.MOREX.r3.7HG0667120.1.CDS1"/>
    <property type="gene ID" value="HORVU.MOREX.r3.7HG0667120"/>
</dbReference>
<name>A0A8I7BDV2_HORVV</name>
<dbReference type="EnsemblPlants" id="HORVU.MOREX.r3.7HG0667120.1">
    <property type="protein sequence ID" value="HORVU.MOREX.r3.7HG0667120.1.CDS1"/>
    <property type="gene ID" value="HORVU.MOREX.r3.7HG0667120"/>
</dbReference>